<keyword evidence="8" id="KW-0399">Innate immunity</keyword>
<comment type="similarity">
    <text evidence="5">Belongs to the TRIM/RBCC family.</text>
</comment>
<dbReference type="InterPro" id="IPR006574">
    <property type="entry name" value="PRY"/>
</dbReference>
<dbReference type="GO" id="GO:0061630">
    <property type="term" value="F:ubiquitin protein ligase activity"/>
    <property type="evidence" value="ECO:0007669"/>
    <property type="project" value="UniProtKB-EC"/>
</dbReference>
<evidence type="ECO:0000313" key="25">
    <source>
        <dbReference type="RefSeq" id="XP_021116173.1"/>
    </source>
</evidence>
<feature type="region of interest" description="Disordered" evidence="20">
    <location>
        <begin position="488"/>
        <end position="539"/>
    </location>
</feature>
<evidence type="ECO:0000256" key="15">
    <source>
        <dbReference type="ARBA" id="ARBA00066102"/>
    </source>
</evidence>
<dbReference type="PROSITE" id="PS50119">
    <property type="entry name" value="ZF_BBOX"/>
    <property type="match status" value="1"/>
</dbReference>
<keyword evidence="19" id="KW-0175">Coiled coil</keyword>
<keyword evidence="7" id="KW-0963">Cytoplasm</keyword>
<dbReference type="PRINTS" id="PR01407">
    <property type="entry name" value="BUTYPHLNCDUF"/>
</dbReference>
<dbReference type="PANTHER" id="PTHR24103">
    <property type="entry name" value="E3 UBIQUITIN-PROTEIN LIGASE TRIM"/>
    <property type="match status" value="1"/>
</dbReference>
<dbReference type="PROSITE" id="PS00518">
    <property type="entry name" value="ZF_RING_1"/>
    <property type="match status" value="1"/>
</dbReference>
<dbReference type="Gene3D" id="2.60.120.920">
    <property type="match status" value="1"/>
</dbReference>
<dbReference type="RefSeq" id="XP_021116173.1">
    <property type="nucleotide sequence ID" value="XM_021260514.1"/>
</dbReference>
<dbReference type="GO" id="GO:0045087">
    <property type="term" value="P:innate immune response"/>
    <property type="evidence" value="ECO:0007669"/>
    <property type="project" value="UniProtKB-KW"/>
</dbReference>
<dbReference type="InterPro" id="IPR043136">
    <property type="entry name" value="B30.2/SPRY_sf"/>
</dbReference>
<dbReference type="Pfam" id="PF00622">
    <property type="entry name" value="SPRY"/>
    <property type="match status" value="1"/>
</dbReference>
<dbReference type="SUPFAM" id="SSF57845">
    <property type="entry name" value="B-box zinc-binding domain"/>
    <property type="match status" value="1"/>
</dbReference>
<dbReference type="SMART" id="SM00589">
    <property type="entry name" value="PRY"/>
    <property type="match status" value="1"/>
</dbReference>
<evidence type="ECO:0000256" key="3">
    <source>
        <dbReference type="ARBA" id="ARBA00004718"/>
    </source>
</evidence>
<dbReference type="SUPFAM" id="SSF57850">
    <property type="entry name" value="RING/U-box"/>
    <property type="match status" value="1"/>
</dbReference>
<evidence type="ECO:0000256" key="8">
    <source>
        <dbReference type="ARBA" id="ARBA00022588"/>
    </source>
</evidence>
<feature type="domain" description="RING-type" evidence="21">
    <location>
        <begin position="16"/>
        <end position="62"/>
    </location>
</feature>
<dbReference type="InterPro" id="IPR001841">
    <property type="entry name" value="Znf_RING"/>
</dbReference>
<evidence type="ECO:0000256" key="1">
    <source>
        <dbReference type="ARBA" id="ARBA00000900"/>
    </source>
</evidence>
<dbReference type="SUPFAM" id="SSF49899">
    <property type="entry name" value="Concanavalin A-like lectins/glucanases"/>
    <property type="match status" value="1"/>
</dbReference>
<dbReference type="Gene3D" id="3.30.160.60">
    <property type="entry name" value="Classic Zinc Finger"/>
    <property type="match status" value="1"/>
</dbReference>
<evidence type="ECO:0000313" key="26">
    <source>
        <dbReference type="RefSeq" id="XP_021116174.1"/>
    </source>
</evidence>
<keyword evidence="9" id="KW-0808">Transferase</keyword>
<dbReference type="GO" id="GO:0005737">
    <property type="term" value="C:cytoplasm"/>
    <property type="evidence" value="ECO:0007669"/>
    <property type="project" value="UniProtKB-SubCell"/>
</dbReference>
<evidence type="ECO:0000256" key="4">
    <source>
        <dbReference type="ARBA" id="ARBA00004906"/>
    </source>
</evidence>
<evidence type="ECO:0000256" key="6">
    <source>
        <dbReference type="ARBA" id="ARBA00012483"/>
    </source>
</evidence>
<dbReference type="PROSITE" id="PS50089">
    <property type="entry name" value="ZF_RING_2"/>
    <property type="match status" value="1"/>
</dbReference>
<reference evidence="25 26" key="1">
    <citation type="submission" date="2025-04" db="UniProtKB">
        <authorList>
            <consortium name="RefSeq"/>
        </authorList>
    </citation>
    <scope>IDENTIFICATION</scope>
</reference>
<dbReference type="AlphaFoldDB" id="A0AAX6T6J4"/>
<evidence type="ECO:0000256" key="17">
    <source>
        <dbReference type="ARBA" id="ARBA00076822"/>
    </source>
</evidence>
<evidence type="ECO:0000256" key="20">
    <source>
        <dbReference type="SAM" id="MobiDB-lite"/>
    </source>
</evidence>
<evidence type="ECO:0000256" key="2">
    <source>
        <dbReference type="ARBA" id="ARBA00004496"/>
    </source>
</evidence>
<sequence length="539" mass="61193">MALAIITKKIKEIATCSICQNLMMSPVSITCGHSFCQMCLEQHLYRVQSSQGQKMFPCPLCHVPFNKDSFRANRHLESITEVFEEMDHDLVCEAHGEQLLLFCEDDGQLICWCCERGSQHQGHAMALVEDVCQGYKEKLQKAVAKLSELHTECMNQKSFMTTQIIEWQDTVEIHRQKIKSDFKNLHSFLHEEEKSFLWRLEREEEQMLEKLREVKAKLEQKGDELEDHKVELEAKCQGSDQNLLQDVKGTLSRACVVKLEMPEAFSLSIKTVCDVAKLYLDVKKILRRHQVIVTLDPDTAHLALTLSQDQRQVSRECSQQNLEVSSRRFTTFPCVLGCEGFTSGRHYFEVDVGEGSGWDVGVCMENVQRGLGMKKTPEFGFWAIQLCTENGYVALTSPPTALELHERPLVVGVVLGYEAGPVSFYNMTGGSHIFTFPRASFSDTLRPFFQVYHHSPLLLSPRGQKEDAQAEDSWSSCRESHDTKYWRSGHHLNPTAGPWGQRRVFPDPSAGQDDTLVPSKRQKTLPAAPALPCSDHIEP</sequence>
<evidence type="ECO:0000256" key="13">
    <source>
        <dbReference type="ARBA" id="ARBA00022833"/>
    </source>
</evidence>
<dbReference type="InterPro" id="IPR000315">
    <property type="entry name" value="Znf_B-box"/>
</dbReference>
<dbReference type="InterPro" id="IPR035790">
    <property type="entry name" value="SPRY/PRY_TRIM38"/>
</dbReference>
<comment type="subunit">
    <text evidence="15">Interacts (via B30.2/SPRY domain) with TAB2 and TAB3.</text>
</comment>
<organism evidence="24 26">
    <name type="scientific">Heterocephalus glaber</name>
    <name type="common">Naked mole rat</name>
    <dbReference type="NCBI Taxonomy" id="10181"/>
    <lineage>
        <taxon>Eukaryota</taxon>
        <taxon>Metazoa</taxon>
        <taxon>Chordata</taxon>
        <taxon>Craniata</taxon>
        <taxon>Vertebrata</taxon>
        <taxon>Euteleostomi</taxon>
        <taxon>Mammalia</taxon>
        <taxon>Eutheria</taxon>
        <taxon>Euarchontoglires</taxon>
        <taxon>Glires</taxon>
        <taxon>Rodentia</taxon>
        <taxon>Hystricomorpha</taxon>
        <taxon>Bathyergidae</taxon>
        <taxon>Heterocephalus</taxon>
    </lineage>
</organism>
<evidence type="ECO:0000256" key="7">
    <source>
        <dbReference type="ARBA" id="ARBA00022490"/>
    </source>
</evidence>
<evidence type="ECO:0000259" key="22">
    <source>
        <dbReference type="PROSITE" id="PS50119"/>
    </source>
</evidence>
<dbReference type="Gene3D" id="3.30.40.10">
    <property type="entry name" value="Zinc/RING finger domain, C3HC4 (zinc finger)"/>
    <property type="match status" value="1"/>
</dbReference>
<comment type="pathway">
    <text evidence="4">Protein modification; protein ubiquitination.</text>
</comment>
<evidence type="ECO:0000259" key="23">
    <source>
        <dbReference type="PROSITE" id="PS50188"/>
    </source>
</evidence>
<dbReference type="Pfam" id="PF13765">
    <property type="entry name" value="PRY"/>
    <property type="match status" value="1"/>
</dbReference>
<dbReference type="SMART" id="SM00336">
    <property type="entry name" value="BBOX"/>
    <property type="match status" value="1"/>
</dbReference>
<evidence type="ECO:0000256" key="10">
    <source>
        <dbReference type="ARBA" id="ARBA00022723"/>
    </source>
</evidence>
<evidence type="ECO:0000256" key="12">
    <source>
        <dbReference type="ARBA" id="ARBA00022786"/>
    </source>
</evidence>
<dbReference type="FunFam" id="2.60.120.920:FF:000072">
    <property type="entry name" value="Tripartite motif containing 38"/>
    <property type="match status" value="1"/>
</dbReference>
<dbReference type="EC" id="2.3.2.27" evidence="6"/>
<dbReference type="GeneID" id="101710920"/>
<dbReference type="GO" id="GO:0048524">
    <property type="term" value="P:positive regulation of viral process"/>
    <property type="evidence" value="ECO:0007669"/>
    <property type="project" value="UniProtKB-ARBA"/>
</dbReference>
<dbReference type="InterPro" id="IPR017907">
    <property type="entry name" value="Znf_RING_CS"/>
</dbReference>
<dbReference type="SMART" id="SM00449">
    <property type="entry name" value="SPRY"/>
    <property type="match status" value="1"/>
</dbReference>
<keyword evidence="14" id="KW-0391">Immunity</keyword>
<keyword evidence="11 18" id="KW-0863">Zinc-finger</keyword>
<dbReference type="InterPro" id="IPR003877">
    <property type="entry name" value="SPRY_dom"/>
</dbReference>
<evidence type="ECO:0000256" key="19">
    <source>
        <dbReference type="SAM" id="Coils"/>
    </source>
</evidence>
<feature type="domain" description="B30.2/SPRY" evidence="23">
    <location>
        <begin position="273"/>
        <end position="467"/>
    </location>
</feature>
<comment type="pathway">
    <text evidence="3">Protein modification; protein sumoylation.</text>
</comment>
<accession>A0AAX6T6J4</accession>
<dbReference type="InterPro" id="IPR018957">
    <property type="entry name" value="Znf_C3HC4_RING-type"/>
</dbReference>
<keyword evidence="13" id="KW-0862">Zinc</keyword>
<dbReference type="InterPro" id="IPR013320">
    <property type="entry name" value="ConA-like_dom_sf"/>
</dbReference>
<dbReference type="GO" id="GO:1903900">
    <property type="term" value="P:regulation of viral life cycle"/>
    <property type="evidence" value="ECO:0007669"/>
    <property type="project" value="UniProtKB-ARBA"/>
</dbReference>
<evidence type="ECO:0000256" key="14">
    <source>
        <dbReference type="ARBA" id="ARBA00022859"/>
    </source>
</evidence>
<dbReference type="InterPro" id="IPR050143">
    <property type="entry name" value="TRIM/RBCC"/>
</dbReference>
<dbReference type="Pfam" id="PF00097">
    <property type="entry name" value="zf-C3HC4"/>
    <property type="match status" value="1"/>
</dbReference>
<dbReference type="InterPro" id="IPR001870">
    <property type="entry name" value="B30.2/SPRY"/>
</dbReference>
<feature type="coiled-coil region" evidence="19">
    <location>
        <begin position="197"/>
        <end position="235"/>
    </location>
</feature>
<evidence type="ECO:0000256" key="11">
    <source>
        <dbReference type="ARBA" id="ARBA00022771"/>
    </source>
</evidence>
<dbReference type="GO" id="GO:0010468">
    <property type="term" value="P:regulation of gene expression"/>
    <property type="evidence" value="ECO:0007669"/>
    <property type="project" value="UniProtKB-ARBA"/>
</dbReference>
<evidence type="ECO:0000259" key="21">
    <source>
        <dbReference type="PROSITE" id="PS50089"/>
    </source>
</evidence>
<proteinExistence type="inferred from homology"/>
<comment type="subcellular location">
    <subcellularLocation>
        <location evidence="2">Cytoplasm</location>
    </subcellularLocation>
</comment>
<dbReference type="InterPro" id="IPR013083">
    <property type="entry name" value="Znf_RING/FYVE/PHD"/>
</dbReference>
<comment type="catalytic activity">
    <reaction evidence="1">
        <text>S-ubiquitinyl-[E2 ubiquitin-conjugating enzyme]-L-cysteine + [acceptor protein]-L-lysine = [E2 ubiquitin-conjugating enzyme]-L-cysteine + N(6)-ubiquitinyl-[acceptor protein]-L-lysine.</text>
        <dbReference type="EC" id="2.3.2.27"/>
    </reaction>
</comment>
<evidence type="ECO:0000256" key="16">
    <source>
        <dbReference type="ARBA" id="ARBA00073071"/>
    </source>
</evidence>
<dbReference type="SMART" id="SM00184">
    <property type="entry name" value="RING"/>
    <property type="match status" value="1"/>
</dbReference>
<dbReference type="InterPro" id="IPR003879">
    <property type="entry name" value="Butyrophylin_SPRY"/>
</dbReference>
<evidence type="ECO:0000313" key="24">
    <source>
        <dbReference type="Proteomes" id="UP000694906"/>
    </source>
</evidence>
<dbReference type="GO" id="GO:0008270">
    <property type="term" value="F:zinc ion binding"/>
    <property type="evidence" value="ECO:0007669"/>
    <property type="project" value="UniProtKB-KW"/>
</dbReference>
<dbReference type="PROSITE" id="PS50188">
    <property type="entry name" value="B302_SPRY"/>
    <property type="match status" value="1"/>
</dbReference>
<evidence type="ECO:0000256" key="5">
    <source>
        <dbReference type="ARBA" id="ARBA00008518"/>
    </source>
</evidence>
<evidence type="ECO:0000256" key="9">
    <source>
        <dbReference type="ARBA" id="ARBA00022679"/>
    </source>
</evidence>
<dbReference type="CDD" id="cd15815">
    <property type="entry name" value="SPRY_PRY_TRIM38"/>
    <property type="match status" value="1"/>
</dbReference>
<dbReference type="Pfam" id="PF00643">
    <property type="entry name" value="zf-B_box"/>
    <property type="match status" value="1"/>
</dbReference>
<dbReference type="Proteomes" id="UP000694906">
    <property type="component" value="Unplaced"/>
</dbReference>
<keyword evidence="24" id="KW-1185">Reference proteome</keyword>
<evidence type="ECO:0000256" key="18">
    <source>
        <dbReference type="PROSITE-ProRule" id="PRU00024"/>
    </source>
</evidence>
<keyword evidence="10" id="KW-0479">Metal-binding</keyword>
<name>A0AAX6T6J4_HETGA</name>
<feature type="domain" description="B box-type" evidence="22">
    <location>
        <begin position="87"/>
        <end position="128"/>
    </location>
</feature>
<keyword evidence="12" id="KW-0833">Ubl conjugation pathway</keyword>
<gene>
    <name evidence="25 26" type="primary">LOC101710920</name>
</gene>
<protein>
    <recommendedName>
        <fullName evidence="16">E3 ubiquitin-protein ligase TRIM38</fullName>
        <ecNumber evidence="6">2.3.2.27</ecNumber>
    </recommendedName>
    <alternativeName>
        <fullName evidence="17">Tripartite motif-containing protein 38</fullName>
    </alternativeName>
</protein>
<dbReference type="RefSeq" id="XP_021116174.1">
    <property type="nucleotide sequence ID" value="XM_021260515.1"/>
</dbReference>